<accession>A0A3K0PAS9</accession>
<name>A0A3K0PAS9_SALER</name>
<dbReference type="EMBL" id="RNKS01000008">
    <property type="protein sequence ID" value="MGD28536.1"/>
    <property type="molecule type" value="Genomic_DNA"/>
</dbReference>
<gene>
    <name evidence="1" type="ORF">EE393_05795</name>
</gene>
<reference evidence="1" key="1">
    <citation type="submission" date="2018-11" db="EMBL/GenBank/DDBJ databases">
        <authorList>
            <consortium name="PulseNet: The National Subtyping Network for Foodborne Disease Surveillance"/>
            <person name="Tarr C.L."/>
            <person name="Trees E."/>
            <person name="Katz L.S."/>
            <person name="Carleton-Romer H.A."/>
            <person name="Stroika S."/>
            <person name="Kucerova Z."/>
            <person name="Roache K.F."/>
            <person name="Sabol A.L."/>
            <person name="Besser J."/>
            <person name="Gerner-Smidt P."/>
        </authorList>
    </citation>
    <scope>NUCLEOTIDE SEQUENCE [LARGE SCALE GENOMIC DNA]</scope>
    <source>
        <strain evidence="1">PNUSAS058450</strain>
    </source>
</reference>
<proteinExistence type="predicted"/>
<sequence>MAMQQKYDWYALISGTHEQAFRAASGVSDSALRRCRCAVEKAIASGMDQETFIRMALSILEDKVKKV</sequence>
<evidence type="ECO:0000313" key="1">
    <source>
        <dbReference type="EMBL" id="MGD28536.1"/>
    </source>
</evidence>
<comment type="caution">
    <text evidence="1">The sequence shown here is derived from an EMBL/GenBank/DDBJ whole genome shotgun (WGS) entry which is preliminary data.</text>
</comment>
<dbReference type="Proteomes" id="UP000885336">
    <property type="component" value="Unassembled WGS sequence"/>
</dbReference>
<dbReference type="AlphaFoldDB" id="A0A3K0PAS9"/>
<organism evidence="1">
    <name type="scientific">Salmonella enterica</name>
    <name type="common">Salmonella choleraesuis</name>
    <dbReference type="NCBI Taxonomy" id="28901"/>
    <lineage>
        <taxon>Bacteria</taxon>
        <taxon>Pseudomonadati</taxon>
        <taxon>Pseudomonadota</taxon>
        <taxon>Gammaproteobacteria</taxon>
        <taxon>Enterobacterales</taxon>
        <taxon>Enterobacteriaceae</taxon>
        <taxon>Salmonella</taxon>
    </lineage>
</organism>
<protein>
    <submittedName>
        <fullName evidence="1">Uncharacterized protein</fullName>
    </submittedName>
</protein>